<feature type="compositionally biased region" description="Low complexity" evidence="7">
    <location>
        <begin position="182"/>
        <end position="195"/>
    </location>
</feature>
<dbReference type="AlphaFoldDB" id="A0A5E4NQ89"/>
<evidence type="ECO:0000256" key="3">
    <source>
        <dbReference type="ARBA" id="ARBA00022801"/>
    </source>
</evidence>
<evidence type="ECO:0000313" key="10">
    <source>
        <dbReference type="Proteomes" id="UP000325440"/>
    </source>
</evidence>
<feature type="signal peptide" evidence="8">
    <location>
        <begin position="1"/>
        <end position="21"/>
    </location>
</feature>
<feature type="region of interest" description="Disordered" evidence="7">
    <location>
        <begin position="240"/>
        <end position="262"/>
    </location>
</feature>
<keyword evidence="2 6" id="KW-0479">Metal-binding</keyword>
<dbReference type="PANTHER" id="PTHR13023">
    <property type="entry name" value="APYRASE"/>
    <property type="match status" value="1"/>
</dbReference>
<dbReference type="Pfam" id="PF06079">
    <property type="entry name" value="Apyrase"/>
    <property type="match status" value="2"/>
</dbReference>
<evidence type="ECO:0000313" key="9">
    <source>
        <dbReference type="EMBL" id="VVC45460.1"/>
    </source>
</evidence>
<feature type="region of interest" description="Disordered" evidence="7">
    <location>
        <begin position="275"/>
        <end position="301"/>
    </location>
</feature>
<feature type="binding site" evidence="6">
    <location>
        <position position="483"/>
    </location>
    <ligand>
        <name>Ca(2+)</name>
        <dbReference type="ChEBI" id="CHEBI:29108"/>
    </ligand>
</feature>
<dbReference type="InterPro" id="IPR036258">
    <property type="entry name" value="Apyrase_sf"/>
</dbReference>
<comment type="cofactor">
    <cofactor evidence="1 6">
        <name>Ca(2+)</name>
        <dbReference type="ChEBI" id="CHEBI:29108"/>
    </cofactor>
</comment>
<feature type="compositionally biased region" description="Low complexity" evidence="7">
    <location>
        <begin position="284"/>
        <end position="298"/>
    </location>
</feature>
<keyword evidence="3" id="KW-0378">Hydrolase</keyword>
<evidence type="ECO:0000256" key="6">
    <source>
        <dbReference type="PIRSR" id="PIRSR609283-1"/>
    </source>
</evidence>
<dbReference type="GO" id="GO:0030166">
    <property type="term" value="P:proteoglycan biosynthetic process"/>
    <property type="evidence" value="ECO:0007669"/>
    <property type="project" value="TreeGrafter"/>
</dbReference>
<feature type="binding site" evidence="6">
    <location>
        <position position="314"/>
    </location>
    <ligand>
        <name>Ca(2+)</name>
        <dbReference type="ChEBI" id="CHEBI:29108"/>
    </ligand>
</feature>
<evidence type="ECO:0000256" key="7">
    <source>
        <dbReference type="SAM" id="MobiDB-lite"/>
    </source>
</evidence>
<name>A0A5E4NQ89_9HEMI</name>
<reference evidence="9 10" key="1">
    <citation type="submission" date="2019-08" db="EMBL/GenBank/DDBJ databases">
        <authorList>
            <person name="Alioto T."/>
            <person name="Alioto T."/>
            <person name="Gomez Garrido J."/>
        </authorList>
    </citation>
    <scope>NUCLEOTIDE SEQUENCE [LARGE SCALE GENOMIC DNA]</scope>
</reference>
<feature type="compositionally biased region" description="Basic and acidic residues" evidence="7">
    <location>
        <begin position="252"/>
        <end position="261"/>
    </location>
</feature>
<comment type="similarity">
    <text evidence="5">Belongs to the apyrase family.</text>
</comment>
<feature type="binding site" evidence="6">
    <location>
        <position position="434"/>
    </location>
    <ligand>
        <name>Ca(2+)</name>
        <dbReference type="ChEBI" id="CHEBI:29108"/>
    </ligand>
</feature>
<dbReference type="OrthoDB" id="25028at2759"/>
<organism evidence="9 10">
    <name type="scientific">Cinara cedri</name>
    <dbReference type="NCBI Taxonomy" id="506608"/>
    <lineage>
        <taxon>Eukaryota</taxon>
        <taxon>Metazoa</taxon>
        <taxon>Ecdysozoa</taxon>
        <taxon>Arthropoda</taxon>
        <taxon>Hexapoda</taxon>
        <taxon>Insecta</taxon>
        <taxon>Pterygota</taxon>
        <taxon>Neoptera</taxon>
        <taxon>Paraneoptera</taxon>
        <taxon>Hemiptera</taxon>
        <taxon>Sternorrhyncha</taxon>
        <taxon>Aphidomorpha</taxon>
        <taxon>Aphidoidea</taxon>
        <taxon>Aphididae</taxon>
        <taxon>Lachninae</taxon>
        <taxon>Cinara</taxon>
    </lineage>
</organism>
<dbReference type="EMBL" id="CABPRJ010002403">
    <property type="protein sequence ID" value="VVC45460.1"/>
    <property type="molecule type" value="Genomic_DNA"/>
</dbReference>
<dbReference type="GO" id="GO:0045134">
    <property type="term" value="F:UDP phosphatase activity"/>
    <property type="evidence" value="ECO:0007669"/>
    <property type="project" value="TreeGrafter"/>
</dbReference>
<gene>
    <name evidence="9" type="ORF">CINCED_3A017523</name>
</gene>
<dbReference type="SUPFAM" id="SSF101887">
    <property type="entry name" value="Apyrase"/>
    <property type="match status" value="2"/>
</dbReference>
<keyword evidence="8" id="KW-0732">Signal</keyword>
<feature type="region of interest" description="Disordered" evidence="7">
    <location>
        <begin position="154"/>
        <end position="226"/>
    </location>
</feature>
<keyword evidence="10" id="KW-1185">Reference proteome</keyword>
<dbReference type="Proteomes" id="UP000325440">
    <property type="component" value="Unassembled WGS sequence"/>
</dbReference>
<dbReference type="GO" id="GO:0005509">
    <property type="term" value="F:calcium ion binding"/>
    <property type="evidence" value="ECO:0007669"/>
    <property type="project" value="InterPro"/>
</dbReference>
<dbReference type="GO" id="GO:0004382">
    <property type="term" value="F:GDP phosphatase activity"/>
    <property type="evidence" value="ECO:0007669"/>
    <property type="project" value="TreeGrafter"/>
</dbReference>
<feature type="compositionally biased region" description="Polar residues" evidence="7">
    <location>
        <begin position="154"/>
        <end position="163"/>
    </location>
</feature>
<feature type="chain" id="PRO_5022823317" evidence="8">
    <location>
        <begin position="22"/>
        <end position="564"/>
    </location>
</feature>
<proteinExistence type="inferred from homology"/>
<evidence type="ECO:0000256" key="1">
    <source>
        <dbReference type="ARBA" id="ARBA00001913"/>
    </source>
</evidence>
<dbReference type="Gene3D" id="2.120.10.100">
    <property type="entry name" value="Apyrase"/>
    <property type="match status" value="2"/>
</dbReference>
<feature type="compositionally biased region" description="Basic and acidic residues" evidence="7">
    <location>
        <begin position="165"/>
        <end position="178"/>
    </location>
</feature>
<dbReference type="PANTHER" id="PTHR13023:SF3">
    <property type="entry name" value="SOLUBLE CALCIUM-ACTIVATED NUCLEOTIDASE 1"/>
    <property type="match status" value="1"/>
</dbReference>
<evidence type="ECO:0000256" key="8">
    <source>
        <dbReference type="SAM" id="SignalP"/>
    </source>
</evidence>
<sequence>MTSFQWIGLVFLIAIINDVFSIVNIEVSNDVMKHTTVKYPITGTTYEFRIAAISDLEKKSKSLLGPNVWSTYLKKGCLIYNSNSQAISVNWDSGLEKGEIHYTNNSNVDGRGFEMSEMVTFYGQLLAADDETGILYKYDKGDFVYWHIVPANNEGAQGQSPSEHGQGEKNSNTHKESNVELSISSEHAVSSSEVSPPGQSIEGGNLKLSASSEHTDSSSEFASPGQSIELVNEHETIEAKISSENTSQPPQEMKEHSDRWSRININDELEALKKKTSENTGANSAVTAQGQSAASSQQDHGNHKLKKIIAMNIEWATVKDGSLFVGPNGIGQSKFVAIINRNKQITFEDWSKNFDKIKDVAGIKKDGYMTFESCEWSKEQNKFFFLPKTASNSAYDRIKDRQQGLNLIMSASPDFKEVQKEGNITEVYTDRGYSSFKFLPYTKDQVIVALQTSEITNETHIIAFNTNGSVLYKPTKVADIKFEGFEFVSQSEELATGGGGGSTVTLPFMGGVSGTGGELNTSGGESMSLDSEAYRFRVTAILDILSVELRDDNDDENDDKLRFV</sequence>
<accession>A0A5E4NQ89</accession>
<evidence type="ECO:0000256" key="4">
    <source>
        <dbReference type="ARBA" id="ARBA00022837"/>
    </source>
</evidence>
<evidence type="ECO:0000256" key="5">
    <source>
        <dbReference type="ARBA" id="ARBA00025738"/>
    </source>
</evidence>
<protein>
    <submittedName>
        <fullName evidence="9">Apyrase</fullName>
    </submittedName>
</protein>
<keyword evidence="4 6" id="KW-0106">Calcium</keyword>
<evidence type="ECO:0000256" key="2">
    <source>
        <dbReference type="ARBA" id="ARBA00022723"/>
    </source>
</evidence>
<dbReference type="InterPro" id="IPR009283">
    <property type="entry name" value="Apyrase"/>
</dbReference>
<feature type="binding site" evidence="6">
    <location>
        <position position="372"/>
    </location>
    <ligand>
        <name>Ca(2+)</name>
        <dbReference type="ChEBI" id="CHEBI:29108"/>
    </ligand>
</feature>